<name>A0A5N0UVC3_9PSEU</name>
<feature type="compositionally biased region" description="Basic and acidic residues" evidence="1">
    <location>
        <begin position="1"/>
        <end position="22"/>
    </location>
</feature>
<protein>
    <submittedName>
        <fullName evidence="2">Uncharacterized protein</fullName>
    </submittedName>
</protein>
<proteinExistence type="predicted"/>
<sequence length="159" mass="17215">MDEHRLRDKADAQKLLRQEKQHQQHSSQVREAGDVAKPTGAGSAELVGEDDGRIELDPAEITAADAELGRRYDELNELLTQAKELESPLRDGNSPVAAHLRKAFGMRGSADTGVQATLRDYLDELDALRQAIRNAGAGHAENEADIQATLAGLHDDGEA</sequence>
<dbReference type="Proteomes" id="UP000319769">
    <property type="component" value="Unassembled WGS sequence"/>
</dbReference>
<dbReference type="EMBL" id="VMNW02000050">
    <property type="protein sequence ID" value="KAA9156371.1"/>
    <property type="molecule type" value="Genomic_DNA"/>
</dbReference>
<evidence type="ECO:0000256" key="1">
    <source>
        <dbReference type="SAM" id="MobiDB-lite"/>
    </source>
</evidence>
<reference evidence="2" key="1">
    <citation type="submission" date="2019-09" db="EMBL/GenBank/DDBJ databases">
        <authorList>
            <person name="Teo W.F.A."/>
            <person name="Duangmal K."/>
        </authorList>
    </citation>
    <scope>NUCLEOTIDE SEQUENCE [LARGE SCALE GENOMIC DNA]</scope>
    <source>
        <strain evidence="2">K81G1</strain>
    </source>
</reference>
<comment type="caution">
    <text evidence="2">The sequence shown here is derived from an EMBL/GenBank/DDBJ whole genome shotgun (WGS) entry which is preliminary data.</text>
</comment>
<keyword evidence="3" id="KW-1185">Reference proteome</keyword>
<organism evidence="2 3">
    <name type="scientific">Amycolatopsis acidicola</name>
    <dbReference type="NCBI Taxonomy" id="2596893"/>
    <lineage>
        <taxon>Bacteria</taxon>
        <taxon>Bacillati</taxon>
        <taxon>Actinomycetota</taxon>
        <taxon>Actinomycetes</taxon>
        <taxon>Pseudonocardiales</taxon>
        <taxon>Pseudonocardiaceae</taxon>
        <taxon>Amycolatopsis</taxon>
    </lineage>
</organism>
<feature type="region of interest" description="Disordered" evidence="1">
    <location>
        <begin position="1"/>
        <end position="56"/>
    </location>
</feature>
<accession>A0A5N0UVC3</accession>
<evidence type="ECO:0000313" key="3">
    <source>
        <dbReference type="Proteomes" id="UP000319769"/>
    </source>
</evidence>
<evidence type="ECO:0000313" key="2">
    <source>
        <dbReference type="EMBL" id="KAA9156371.1"/>
    </source>
</evidence>
<gene>
    <name evidence="2" type="ORF">FPZ12_028020</name>
</gene>
<dbReference type="AlphaFoldDB" id="A0A5N0UVC3"/>
<dbReference type="OrthoDB" id="3696327at2"/>